<dbReference type="RefSeq" id="WP_203723669.1">
    <property type="nucleotide sequence ID" value="NZ_BOMX01000092.1"/>
</dbReference>
<evidence type="ECO:0000256" key="3">
    <source>
        <dbReference type="ARBA" id="ARBA00022692"/>
    </source>
</evidence>
<evidence type="ECO:0000256" key="4">
    <source>
        <dbReference type="ARBA" id="ARBA00022719"/>
    </source>
</evidence>
<keyword evidence="4" id="KW-0874">Quinone</keyword>
<evidence type="ECO:0000256" key="2">
    <source>
        <dbReference type="ARBA" id="ARBA00006214"/>
    </source>
</evidence>
<evidence type="ECO:0000256" key="10">
    <source>
        <dbReference type="SAM" id="Phobius"/>
    </source>
</evidence>
<dbReference type="CDD" id="cd12922">
    <property type="entry name" value="VKOR_5"/>
    <property type="match status" value="1"/>
</dbReference>
<reference evidence="12 13" key="1">
    <citation type="submission" date="2019-06" db="EMBL/GenBank/DDBJ databases">
        <title>Sequencing the genomes of 1000 actinobacteria strains.</title>
        <authorList>
            <person name="Klenk H.-P."/>
        </authorList>
    </citation>
    <scope>NUCLEOTIDE SEQUENCE [LARGE SCALE GENOMIC DNA]</scope>
    <source>
        <strain evidence="12 13">DSM 43866</strain>
    </source>
</reference>
<dbReference type="InterPro" id="IPR012932">
    <property type="entry name" value="VKOR"/>
</dbReference>
<sequence length="206" mass="22413">MSTPLAVVRRVRHSNTWIFGTMLFSACLSLLASFVLSVDAIRLAEDPDTALSCNINSVISCGTVALSWQAQLFGFPNAFLGLVAEPVVITLAVAALGGVRFPRWFMCAAQTVYTLGVIFAYWLFYQAMFHIGALCPWCLLVTVSTTLVFATLTHVNIRDGNLPLPARMRPALKSAIEADLDAVAVTIWLLALALLVLTRYGTQLFA</sequence>
<evidence type="ECO:0000256" key="8">
    <source>
        <dbReference type="ARBA" id="ARBA00023157"/>
    </source>
</evidence>
<comment type="similarity">
    <text evidence="2">Belongs to the VKOR family.</text>
</comment>
<feature type="transmembrane region" description="Helical" evidence="10">
    <location>
        <begin position="178"/>
        <end position="197"/>
    </location>
</feature>
<dbReference type="Proteomes" id="UP000320239">
    <property type="component" value="Unassembled WGS sequence"/>
</dbReference>
<feature type="transmembrane region" description="Helical" evidence="10">
    <location>
        <begin position="104"/>
        <end position="125"/>
    </location>
</feature>
<dbReference type="Pfam" id="PF07884">
    <property type="entry name" value="VKOR"/>
    <property type="match status" value="1"/>
</dbReference>
<evidence type="ECO:0000256" key="9">
    <source>
        <dbReference type="ARBA" id="ARBA00023284"/>
    </source>
</evidence>
<dbReference type="SMART" id="SM00756">
    <property type="entry name" value="VKc"/>
    <property type="match status" value="1"/>
</dbReference>
<dbReference type="Gene3D" id="1.20.1440.130">
    <property type="entry name" value="VKOR domain"/>
    <property type="match status" value="1"/>
</dbReference>
<keyword evidence="5 10" id="KW-1133">Transmembrane helix</keyword>
<comment type="subcellular location">
    <subcellularLocation>
        <location evidence="1">Membrane</location>
        <topology evidence="1">Multi-pass membrane protein</topology>
    </subcellularLocation>
</comment>
<dbReference type="GO" id="GO:0016491">
    <property type="term" value="F:oxidoreductase activity"/>
    <property type="evidence" value="ECO:0007669"/>
    <property type="project" value="UniProtKB-KW"/>
</dbReference>
<organism evidence="12 13">
    <name type="scientific">Actinoplanes teichomyceticus</name>
    <dbReference type="NCBI Taxonomy" id="1867"/>
    <lineage>
        <taxon>Bacteria</taxon>
        <taxon>Bacillati</taxon>
        <taxon>Actinomycetota</taxon>
        <taxon>Actinomycetes</taxon>
        <taxon>Micromonosporales</taxon>
        <taxon>Micromonosporaceae</taxon>
        <taxon>Actinoplanes</taxon>
    </lineage>
</organism>
<dbReference type="InterPro" id="IPR041714">
    <property type="entry name" value="VKOR_Actinobacteria"/>
</dbReference>
<dbReference type="InterPro" id="IPR038354">
    <property type="entry name" value="VKOR_sf"/>
</dbReference>
<dbReference type="EMBL" id="VIWY01000005">
    <property type="protein sequence ID" value="TWG12495.1"/>
    <property type="molecule type" value="Genomic_DNA"/>
</dbReference>
<feature type="transmembrane region" description="Helical" evidence="10">
    <location>
        <begin position="17"/>
        <end position="38"/>
    </location>
</feature>
<feature type="transmembrane region" description="Helical" evidence="10">
    <location>
        <begin position="131"/>
        <end position="157"/>
    </location>
</feature>
<proteinExistence type="inferred from homology"/>
<evidence type="ECO:0000256" key="7">
    <source>
        <dbReference type="ARBA" id="ARBA00023136"/>
    </source>
</evidence>
<keyword evidence="13" id="KW-1185">Reference proteome</keyword>
<evidence type="ECO:0000256" key="6">
    <source>
        <dbReference type="ARBA" id="ARBA00023002"/>
    </source>
</evidence>
<evidence type="ECO:0000256" key="5">
    <source>
        <dbReference type="ARBA" id="ARBA00022989"/>
    </source>
</evidence>
<comment type="caution">
    <text evidence="12">The sequence shown here is derived from an EMBL/GenBank/DDBJ whole genome shotgun (WGS) entry which is preliminary data.</text>
</comment>
<evidence type="ECO:0000313" key="12">
    <source>
        <dbReference type="EMBL" id="TWG12495.1"/>
    </source>
</evidence>
<keyword evidence="3 10" id="KW-0812">Transmembrane</keyword>
<keyword evidence="9" id="KW-0676">Redox-active center</keyword>
<name>A0A561VLK4_ACTTI</name>
<evidence type="ECO:0000313" key="13">
    <source>
        <dbReference type="Proteomes" id="UP000320239"/>
    </source>
</evidence>
<evidence type="ECO:0000256" key="1">
    <source>
        <dbReference type="ARBA" id="ARBA00004141"/>
    </source>
</evidence>
<evidence type="ECO:0000259" key="11">
    <source>
        <dbReference type="SMART" id="SM00756"/>
    </source>
</evidence>
<dbReference type="AlphaFoldDB" id="A0A561VLK4"/>
<gene>
    <name evidence="12" type="ORF">FHX34_105362</name>
</gene>
<dbReference type="GO" id="GO:0016020">
    <property type="term" value="C:membrane"/>
    <property type="evidence" value="ECO:0007669"/>
    <property type="project" value="UniProtKB-SubCell"/>
</dbReference>
<accession>A0A561VLK4</accession>
<feature type="domain" description="Vitamin K epoxide reductase" evidence="11">
    <location>
        <begin position="15"/>
        <end position="156"/>
    </location>
</feature>
<keyword evidence="6" id="KW-0560">Oxidoreductase</keyword>
<dbReference type="GO" id="GO:0048038">
    <property type="term" value="F:quinone binding"/>
    <property type="evidence" value="ECO:0007669"/>
    <property type="project" value="UniProtKB-KW"/>
</dbReference>
<keyword evidence="7 10" id="KW-0472">Membrane</keyword>
<feature type="transmembrane region" description="Helical" evidence="10">
    <location>
        <begin position="78"/>
        <end position="97"/>
    </location>
</feature>
<keyword evidence="8" id="KW-1015">Disulfide bond</keyword>
<protein>
    <submittedName>
        <fullName evidence="12">Putative membrane protein</fullName>
    </submittedName>
</protein>